<dbReference type="EMBL" id="JBHSFE010000016">
    <property type="protein sequence ID" value="MFC4610322.1"/>
    <property type="molecule type" value="Genomic_DNA"/>
</dbReference>
<feature type="domain" description="TIR" evidence="2">
    <location>
        <begin position="307"/>
        <end position="428"/>
    </location>
</feature>
<sequence>MTSAAGPRPRQGHELAVLLSVATRIEPELMRAVRVSVAPLLDVSAETDLWFGDLVERRGFGYIVLRSDLLPQLRAELTERLKNSPTAAPLHGLWSVIDRMHRNGSPALFAEERATWHAVSGGTEAEADIEHALRPALRALVEEAREGVARWFSGAWQRLPDPVRRTTTAWQLATVARARLADAVLQPEPPQRLSVTDVGLIAALLPRTELHGRRVGPLLVLGEGADDTGSFVLQVPDTDPQVLELLDQPVPRTLQVRKAETVAETVGWGPVRLLAADGAVYELPAPALDLSPRGTAPRRGAAPGRHIVLSHAGFDRSWAAWITDQLQPAGHRVTSRLWNPDPSRPLTELLDDLLDTSDRALLLIGPTYCGLGGRTAQEWDSALTACAAHHSERLATVIVDNGEPPAAATALPMADLRGTGEQEARHRLFDLLGVSLSRPAREASGLTMRFPDTPPAVSNTPRRNPRFSGRETLLDHMRRALLAAPEPGTARAGQHRCVLLGASGIGKSQLVTEYAHRYGNEYDILWWISAAFQGTAREQLAELAPRLDLAAGQGIGNRIRAVQEALRVGLPFHRWLLVLDSADDLREIEDLLPEGSGHILITSRNPAWADDEHVRAIDVPPYPRNESVAYIRARAPRLTALEADRLAEAVQDFPLLLSHTAAWLDANPMPVPEYIDLVRSHPPERPSNGHATQYPRALESSWTITLASLRERSPVVVELLDLFTHFSPEAIPVRLLQYADAGVLPRRIAAAATDPAAWDTTMRQLSQSPAVRLEFGDSGVERATMPRLYHTLLREQLSDERRERLSRTACEILAGADPQRPQDAALWPRYAELIPHLEISGSLDRGGIGARLVLNCIEYLRTRGEAHAGLRLCEQAKERWRGHRPFDDPDMLIVTHQHANMLRRAGRYQEAESVGRAVVDRLAAARPADHQDLQRARNNLGGTLVALGAYQEAHELYDRTAQITAATLGEEALATQQARTNLSIVLSLLGRYQEALDLSAAVLAVRSRQLGPHHAFTLYTAHRQAWTLRLLGRYAYALGRQDANVQDYRRLMGRYTVTTMVAEHNLAQCLRRVGDLTPARDLMRELVERARQIQGPHHPEALFVAADYASLLREDHSLDQSWDLATAAARGYADLLGDAHPYSIGTAGNIGLVLQDSGDRDEARRVAERALHGMTASMGADHPWTIGCALNAASARSRSGDAEGAADLSAQTLERATNTVGRSHPLTLACQAALAQDLRALRRETEADQLQQEALTRLTGTLGEHSPQTAAVRRGERPYWDFEPQPT</sequence>
<feature type="region of interest" description="Disordered" evidence="1">
    <location>
        <begin position="1263"/>
        <end position="1287"/>
    </location>
</feature>
<proteinExistence type="predicted"/>
<dbReference type="Pfam" id="PF13374">
    <property type="entry name" value="TPR_10"/>
    <property type="match status" value="2"/>
</dbReference>
<keyword evidence="4" id="KW-1185">Reference proteome</keyword>
<dbReference type="Gene3D" id="1.25.40.10">
    <property type="entry name" value="Tetratricopeptide repeat domain"/>
    <property type="match status" value="2"/>
</dbReference>
<dbReference type="InterPro" id="IPR027417">
    <property type="entry name" value="P-loop_NTPase"/>
</dbReference>
<name>A0ABV9G8Q8_9ACTN</name>
<evidence type="ECO:0000256" key="1">
    <source>
        <dbReference type="SAM" id="MobiDB-lite"/>
    </source>
</evidence>
<organism evidence="3 4">
    <name type="scientific">Streptomyces maoxianensis</name>
    <dbReference type="NCBI Taxonomy" id="1459942"/>
    <lineage>
        <taxon>Bacteria</taxon>
        <taxon>Bacillati</taxon>
        <taxon>Actinomycetota</taxon>
        <taxon>Actinomycetes</taxon>
        <taxon>Kitasatosporales</taxon>
        <taxon>Streptomycetaceae</taxon>
        <taxon>Streptomyces</taxon>
    </lineage>
</organism>
<evidence type="ECO:0000313" key="3">
    <source>
        <dbReference type="EMBL" id="MFC4610322.1"/>
    </source>
</evidence>
<dbReference type="Pfam" id="PF13676">
    <property type="entry name" value="TIR_2"/>
    <property type="match status" value="1"/>
</dbReference>
<dbReference type="Pfam" id="PF13424">
    <property type="entry name" value="TPR_12"/>
    <property type="match status" value="3"/>
</dbReference>
<dbReference type="InterPro" id="IPR053137">
    <property type="entry name" value="NLR-like"/>
</dbReference>
<dbReference type="SUPFAM" id="SSF52200">
    <property type="entry name" value="Toll/Interleukin receptor TIR domain"/>
    <property type="match status" value="1"/>
</dbReference>
<comment type="caution">
    <text evidence="3">The sequence shown here is derived from an EMBL/GenBank/DDBJ whole genome shotgun (WGS) entry which is preliminary data.</text>
</comment>
<feature type="region of interest" description="Disordered" evidence="1">
    <location>
        <begin position="445"/>
        <end position="467"/>
    </location>
</feature>
<protein>
    <submittedName>
        <fullName evidence="3">FxSxx-COOH system tetratricopeptide repeat protein</fullName>
    </submittedName>
</protein>
<dbReference type="PANTHER" id="PTHR46082:SF6">
    <property type="entry name" value="AAA+ ATPASE DOMAIN-CONTAINING PROTEIN-RELATED"/>
    <property type="match status" value="1"/>
</dbReference>
<dbReference type="RefSeq" id="WP_381198189.1">
    <property type="nucleotide sequence ID" value="NZ_JBHSFE010000016.1"/>
</dbReference>
<dbReference type="InterPro" id="IPR000157">
    <property type="entry name" value="TIR_dom"/>
</dbReference>
<evidence type="ECO:0000313" key="4">
    <source>
        <dbReference type="Proteomes" id="UP001595993"/>
    </source>
</evidence>
<dbReference type="Gene3D" id="3.40.50.300">
    <property type="entry name" value="P-loop containing nucleotide triphosphate hydrolases"/>
    <property type="match status" value="1"/>
</dbReference>
<dbReference type="SUPFAM" id="SSF52540">
    <property type="entry name" value="P-loop containing nucleoside triphosphate hydrolases"/>
    <property type="match status" value="1"/>
</dbReference>
<dbReference type="Proteomes" id="UP001595993">
    <property type="component" value="Unassembled WGS sequence"/>
</dbReference>
<reference evidence="4" key="1">
    <citation type="journal article" date="2019" name="Int. J. Syst. Evol. Microbiol.">
        <title>The Global Catalogue of Microorganisms (GCM) 10K type strain sequencing project: providing services to taxonomists for standard genome sequencing and annotation.</title>
        <authorList>
            <consortium name="The Broad Institute Genomics Platform"/>
            <consortium name="The Broad Institute Genome Sequencing Center for Infectious Disease"/>
            <person name="Wu L."/>
            <person name="Ma J."/>
        </authorList>
    </citation>
    <scope>NUCLEOTIDE SEQUENCE [LARGE SCALE GENOMIC DNA]</scope>
    <source>
        <strain evidence="4">CGMCC 4.7139</strain>
    </source>
</reference>
<gene>
    <name evidence="3" type="primary">fxsT</name>
    <name evidence="3" type="ORF">ACFO9E_21260</name>
</gene>
<dbReference type="PANTHER" id="PTHR46082">
    <property type="entry name" value="ATP/GTP-BINDING PROTEIN-RELATED"/>
    <property type="match status" value="1"/>
</dbReference>
<accession>A0ABV9G8Q8</accession>
<dbReference type="SUPFAM" id="SSF48452">
    <property type="entry name" value="TPR-like"/>
    <property type="match status" value="2"/>
</dbReference>
<dbReference type="NCBIfam" id="NF040586">
    <property type="entry name" value="FxSxx_TPR"/>
    <property type="match status" value="1"/>
</dbReference>
<dbReference type="InterPro" id="IPR011990">
    <property type="entry name" value="TPR-like_helical_dom_sf"/>
</dbReference>
<evidence type="ECO:0000259" key="2">
    <source>
        <dbReference type="Pfam" id="PF13676"/>
    </source>
</evidence>
<dbReference type="InterPro" id="IPR035897">
    <property type="entry name" value="Toll_tir_struct_dom_sf"/>
</dbReference>